<name>A0A7R9BI44_9CRUS</name>
<dbReference type="EMBL" id="OA882516">
    <property type="protein sequence ID" value="CAD7275770.1"/>
    <property type="molecule type" value="Genomic_DNA"/>
</dbReference>
<dbReference type="GO" id="GO:0005375">
    <property type="term" value="F:copper ion transmembrane transporter activity"/>
    <property type="evidence" value="ECO:0007669"/>
    <property type="project" value="UniProtKB-UniRule"/>
</dbReference>
<evidence type="ECO:0000256" key="3">
    <source>
        <dbReference type="ARBA" id="ARBA00023136"/>
    </source>
</evidence>
<protein>
    <recommendedName>
        <fullName evidence="4">Copper transport protein</fullName>
    </recommendedName>
</protein>
<keyword evidence="3 4" id="KW-0472">Membrane</keyword>
<feature type="chain" id="PRO_5036402939" description="Copper transport protein" evidence="5">
    <location>
        <begin position="17"/>
        <end position="376"/>
    </location>
</feature>
<dbReference type="EMBL" id="CAJPEX010000479">
    <property type="protein sequence ID" value="CAG0915922.1"/>
    <property type="molecule type" value="Genomic_DNA"/>
</dbReference>
<dbReference type="OrthoDB" id="161814at2759"/>
<keyword evidence="4" id="KW-0186">Copper</keyword>
<reference evidence="6" key="1">
    <citation type="submission" date="2020-11" db="EMBL/GenBank/DDBJ databases">
        <authorList>
            <person name="Tran Van P."/>
        </authorList>
    </citation>
    <scope>NUCLEOTIDE SEQUENCE</scope>
</reference>
<proteinExistence type="inferred from homology"/>
<comment type="subcellular location">
    <subcellularLocation>
        <location evidence="4">Membrane</location>
        <topology evidence="4">Multi-pass membrane protein</topology>
    </subcellularLocation>
</comment>
<keyword evidence="4" id="KW-0813">Transport</keyword>
<dbReference type="PANTHER" id="PTHR12483:SF115">
    <property type="entry name" value="COPPER TRANSPORT PROTEIN"/>
    <property type="match status" value="1"/>
</dbReference>
<evidence type="ECO:0000313" key="6">
    <source>
        <dbReference type="EMBL" id="CAD7275770.1"/>
    </source>
</evidence>
<feature type="signal peptide" evidence="5">
    <location>
        <begin position="1"/>
        <end position="16"/>
    </location>
</feature>
<keyword evidence="4" id="KW-0406">Ion transport</keyword>
<evidence type="ECO:0000256" key="5">
    <source>
        <dbReference type="SAM" id="SignalP"/>
    </source>
</evidence>
<keyword evidence="5" id="KW-0732">Signal</keyword>
<keyword evidence="1 4" id="KW-0812">Transmembrane</keyword>
<feature type="transmembrane region" description="Helical" evidence="4">
    <location>
        <begin position="344"/>
        <end position="363"/>
    </location>
</feature>
<dbReference type="PANTHER" id="PTHR12483">
    <property type="entry name" value="SOLUTE CARRIER FAMILY 31 COPPER TRANSPORTERS"/>
    <property type="match status" value="1"/>
</dbReference>
<keyword evidence="7" id="KW-1185">Reference proteome</keyword>
<dbReference type="Pfam" id="PF04145">
    <property type="entry name" value="Ctr"/>
    <property type="match status" value="1"/>
</dbReference>
<organism evidence="6">
    <name type="scientific">Notodromas monacha</name>
    <dbReference type="NCBI Taxonomy" id="399045"/>
    <lineage>
        <taxon>Eukaryota</taxon>
        <taxon>Metazoa</taxon>
        <taxon>Ecdysozoa</taxon>
        <taxon>Arthropoda</taxon>
        <taxon>Crustacea</taxon>
        <taxon>Oligostraca</taxon>
        <taxon>Ostracoda</taxon>
        <taxon>Podocopa</taxon>
        <taxon>Podocopida</taxon>
        <taxon>Cypridocopina</taxon>
        <taxon>Cypridoidea</taxon>
        <taxon>Cyprididae</taxon>
        <taxon>Notodromas</taxon>
    </lineage>
</organism>
<comment type="similarity">
    <text evidence="4">Belongs to the copper transporter (Ctr) (TC 1.A.56) family. SLC31A subfamily.</text>
</comment>
<evidence type="ECO:0000313" key="7">
    <source>
        <dbReference type="Proteomes" id="UP000678499"/>
    </source>
</evidence>
<dbReference type="Proteomes" id="UP000678499">
    <property type="component" value="Unassembled WGS sequence"/>
</dbReference>
<feature type="transmembrane region" description="Helical" evidence="4">
    <location>
        <begin position="78"/>
        <end position="107"/>
    </location>
</feature>
<dbReference type="GO" id="GO:0016020">
    <property type="term" value="C:membrane"/>
    <property type="evidence" value="ECO:0007669"/>
    <property type="project" value="UniProtKB-SubCell"/>
</dbReference>
<evidence type="ECO:0000256" key="4">
    <source>
        <dbReference type="RuleBase" id="RU367022"/>
    </source>
</evidence>
<accession>A0A7R9BI44</accession>
<keyword evidence="2 4" id="KW-1133">Transmembrane helix</keyword>
<sequence length="376" mass="42025">MWKVNIIVEISLPALGLFSTSEGSVRPCAYEDFYGVTNYYRCPRQEDDPSKIYCCGNDWHAKCCEKLYGSKSLNEIDAVFGILALVFLALILVVVCCCCCFSCCLLYRMRKKQQLGRCRGLHVDTVVDFPNNVPLPEGTILGAPQGTTATSDHPMTVVKLRDDVFASSMSEDNHAHHHHSSDLNSAIAHVGVMDHSPSRYNQTDTKWSSSSEGHAAMGHGMKMYFHGGYEEIILFNEWRINSVGDLLWSMLVIFLMGMSYEGIKYFRDYLFRKNGAQMANAVREETRKGTVTRGTSAETSSDPDVAFAAVHSKPLVTPLHLIQTVLHIVQFVLSYWLMLIFMTYNVWLCLALTCGAGVGYFVFGSRLTVDVTDHCG</sequence>
<feature type="transmembrane region" description="Helical" evidence="4">
    <location>
        <begin position="246"/>
        <end position="263"/>
    </location>
</feature>
<feature type="transmembrane region" description="Helical" evidence="4">
    <location>
        <begin position="319"/>
        <end position="337"/>
    </location>
</feature>
<evidence type="ECO:0000256" key="1">
    <source>
        <dbReference type="ARBA" id="ARBA00022692"/>
    </source>
</evidence>
<evidence type="ECO:0000256" key="2">
    <source>
        <dbReference type="ARBA" id="ARBA00022989"/>
    </source>
</evidence>
<keyword evidence="4" id="KW-0187">Copper transport</keyword>
<gene>
    <name evidence="6" type="ORF">NMOB1V02_LOCUS3559</name>
</gene>
<dbReference type="InterPro" id="IPR007274">
    <property type="entry name" value="Cop_transporter"/>
</dbReference>
<comment type="caution">
    <text evidence="4">Lacks conserved residue(s) required for the propagation of feature annotation.</text>
</comment>
<dbReference type="AlphaFoldDB" id="A0A7R9BI44"/>